<reference evidence="2" key="1">
    <citation type="submission" date="2018-05" db="EMBL/GenBank/DDBJ databases">
        <title>Draft genome of Mucuna pruriens seed.</title>
        <authorList>
            <person name="Nnadi N.E."/>
            <person name="Vos R."/>
            <person name="Hasami M.H."/>
            <person name="Devisetty U.K."/>
            <person name="Aguiy J.C."/>
        </authorList>
    </citation>
    <scope>NUCLEOTIDE SEQUENCE [LARGE SCALE GENOMIC DNA]</scope>
    <source>
        <strain evidence="2">JCA_2017</strain>
    </source>
</reference>
<organism evidence="2 3">
    <name type="scientific">Mucuna pruriens</name>
    <name type="common">Velvet bean</name>
    <name type="synonym">Dolichos pruriens</name>
    <dbReference type="NCBI Taxonomy" id="157652"/>
    <lineage>
        <taxon>Eukaryota</taxon>
        <taxon>Viridiplantae</taxon>
        <taxon>Streptophyta</taxon>
        <taxon>Embryophyta</taxon>
        <taxon>Tracheophyta</taxon>
        <taxon>Spermatophyta</taxon>
        <taxon>Magnoliopsida</taxon>
        <taxon>eudicotyledons</taxon>
        <taxon>Gunneridae</taxon>
        <taxon>Pentapetalae</taxon>
        <taxon>rosids</taxon>
        <taxon>fabids</taxon>
        <taxon>Fabales</taxon>
        <taxon>Fabaceae</taxon>
        <taxon>Papilionoideae</taxon>
        <taxon>50 kb inversion clade</taxon>
        <taxon>NPAAA clade</taxon>
        <taxon>indigoferoid/millettioid clade</taxon>
        <taxon>Phaseoleae</taxon>
        <taxon>Mucuna</taxon>
    </lineage>
</organism>
<sequence>MEVIRVYVCHTISTFVEFTYVFPEEVPYGLSLLRGTENQIDLIPSSPILNKPDYRTNPEETKES</sequence>
<dbReference type="Proteomes" id="UP000257109">
    <property type="component" value="Unassembled WGS sequence"/>
</dbReference>
<keyword evidence="3" id="KW-1185">Reference proteome</keyword>
<name>A0A371E7D4_MUCPR</name>
<gene>
    <name evidence="2" type="ORF">CR513_59781</name>
</gene>
<feature type="region of interest" description="Disordered" evidence="1">
    <location>
        <begin position="44"/>
        <end position="64"/>
    </location>
</feature>
<dbReference type="AlphaFoldDB" id="A0A371E7D4"/>
<comment type="caution">
    <text evidence="2">The sequence shown here is derived from an EMBL/GenBank/DDBJ whole genome shotgun (WGS) entry which is preliminary data.</text>
</comment>
<evidence type="ECO:0000313" key="2">
    <source>
        <dbReference type="EMBL" id="RDX61940.1"/>
    </source>
</evidence>
<evidence type="ECO:0000256" key="1">
    <source>
        <dbReference type="SAM" id="MobiDB-lite"/>
    </source>
</evidence>
<feature type="non-terminal residue" evidence="2">
    <location>
        <position position="1"/>
    </location>
</feature>
<accession>A0A371E7D4</accession>
<proteinExistence type="predicted"/>
<evidence type="ECO:0000313" key="3">
    <source>
        <dbReference type="Proteomes" id="UP000257109"/>
    </source>
</evidence>
<feature type="compositionally biased region" description="Basic and acidic residues" evidence="1">
    <location>
        <begin position="52"/>
        <end position="64"/>
    </location>
</feature>
<protein>
    <submittedName>
        <fullName evidence="2">Uncharacterized protein</fullName>
    </submittedName>
</protein>
<dbReference type="EMBL" id="QJKJ01015795">
    <property type="protein sequence ID" value="RDX61940.1"/>
    <property type="molecule type" value="Genomic_DNA"/>
</dbReference>